<keyword evidence="1" id="KW-1133">Transmembrane helix</keyword>
<protein>
    <submittedName>
        <fullName evidence="2">Uncharacterized protein</fullName>
    </submittedName>
</protein>
<evidence type="ECO:0000256" key="1">
    <source>
        <dbReference type="SAM" id="Phobius"/>
    </source>
</evidence>
<name>A0A9P1I6Y5_9PELO</name>
<dbReference type="AlphaFoldDB" id="A0A9P1I6Y5"/>
<keyword evidence="3" id="KW-1185">Reference proteome</keyword>
<comment type="caution">
    <text evidence="2">The sequence shown here is derived from an EMBL/GenBank/DDBJ whole genome shotgun (WGS) entry which is preliminary data.</text>
</comment>
<reference evidence="2" key="1">
    <citation type="submission" date="2022-11" db="EMBL/GenBank/DDBJ databases">
        <authorList>
            <person name="Kikuchi T."/>
        </authorList>
    </citation>
    <scope>NUCLEOTIDE SEQUENCE</scope>
    <source>
        <strain evidence="2">PS1010</strain>
    </source>
</reference>
<evidence type="ECO:0000313" key="3">
    <source>
        <dbReference type="Proteomes" id="UP001152747"/>
    </source>
</evidence>
<dbReference type="EMBL" id="CANHGI010000001">
    <property type="protein sequence ID" value="CAI5439638.1"/>
    <property type="molecule type" value="Genomic_DNA"/>
</dbReference>
<proteinExistence type="predicted"/>
<keyword evidence="1" id="KW-0472">Membrane</keyword>
<keyword evidence="1" id="KW-0812">Transmembrane</keyword>
<feature type="transmembrane region" description="Helical" evidence="1">
    <location>
        <begin position="44"/>
        <end position="60"/>
    </location>
</feature>
<organism evidence="2 3">
    <name type="scientific">Caenorhabditis angaria</name>
    <dbReference type="NCBI Taxonomy" id="860376"/>
    <lineage>
        <taxon>Eukaryota</taxon>
        <taxon>Metazoa</taxon>
        <taxon>Ecdysozoa</taxon>
        <taxon>Nematoda</taxon>
        <taxon>Chromadorea</taxon>
        <taxon>Rhabditida</taxon>
        <taxon>Rhabditina</taxon>
        <taxon>Rhabditomorpha</taxon>
        <taxon>Rhabditoidea</taxon>
        <taxon>Rhabditidae</taxon>
        <taxon>Peloderinae</taxon>
        <taxon>Caenorhabditis</taxon>
    </lineage>
</organism>
<feature type="transmembrane region" description="Helical" evidence="1">
    <location>
        <begin position="21"/>
        <end position="38"/>
    </location>
</feature>
<evidence type="ECO:0000313" key="2">
    <source>
        <dbReference type="EMBL" id="CAI5439638.1"/>
    </source>
</evidence>
<accession>A0A9P1I6Y5</accession>
<gene>
    <name evidence="2" type="ORF">CAMP_LOCUS2275</name>
</gene>
<dbReference type="Proteomes" id="UP001152747">
    <property type="component" value="Unassembled WGS sequence"/>
</dbReference>
<sequence length="108" mass="12566">MDISPRNSASDSQRDEDPLPLIIFIISVWTTIFAFQRRTPDSEMQLVTILIILIAVVSHPRNIRQIPRDVLDCLERTIEGFIMLLRLVFMSRNQEELLSDEDELIDIL</sequence>